<comment type="caution">
    <text evidence="2">The sequence shown here is derived from an EMBL/GenBank/DDBJ whole genome shotgun (WGS) entry which is preliminary data.</text>
</comment>
<reference evidence="2" key="1">
    <citation type="submission" date="2020-03" db="EMBL/GenBank/DDBJ databases">
        <authorList>
            <person name="Weist P."/>
        </authorList>
    </citation>
    <scope>NUCLEOTIDE SEQUENCE</scope>
</reference>
<sequence>MEKYRVCDRTDLYWRGVLTARKGKAACFQSKSADEEACVAVKIEHSRALGSSPAGDRSSAPSVQACLNRASRGTNNKSRGGVNGRAPSGRPRLQSKPEVPPKPLHLQSPVTDLSSPLGRTKKPSLRRGMEEGGGGRGGGVGGGGGGGGKTAVSRERAKEKHSKVSDLISRFEENSGSDESCRRSERRLARSFTSRALAEGMKGALYKRGETRLLIQWWDRTLGRGMKPRWMSGTENKRDSSPHKPVSKSTSCSPAHRPSPKPTESDRNQENRPPAVKDEHKPAANGVVAQMEPEKEKEIKSSKRTEACG</sequence>
<feature type="compositionally biased region" description="Basic and acidic residues" evidence="1">
    <location>
        <begin position="152"/>
        <end position="188"/>
    </location>
</feature>
<dbReference type="EMBL" id="CADEAL010003935">
    <property type="protein sequence ID" value="CAB1447060.1"/>
    <property type="molecule type" value="Genomic_DNA"/>
</dbReference>
<dbReference type="AlphaFoldDB" id="A0A9N7VCX3"/>
<gene>
    <name evidence="2" type="ORF">PLEPLA_LOCUS34757</name>
</gene>
<evidence type="ECO:0000313" key="2">
    <source>
        <dbReference type="EMBL" id="CAB1447060.1"/>
    </source>
</evidence>
<feature type="compositionally biased region" description="Basic and acidic residues" evidence="1">
    <location>
        <begin position="263"/>
        <end position="282"/>
    </location>
</feature>
<name>A0A9N7VCX3_PLEPL</name>
<accession>A0A9N7VCX3</accession>
<proteinExistence type="predicted"/>
<feature type="compositionally biased region" description="Basic and acidic residues" evidence="1">
    <location>
        <begin position="292"/>
        <end position="309"/>
    </location>
</feature>
<keyword evidence="3" id="KW-1185">Reference proteome</keyword>
<organism evidence="2 3">
    <name type="scientific">Pleuronectes platessa</name>
    <name type="common">European plaice</name>
    <dbReference type="NCBI Taxonomy" id="8262"/>
    <lineage>
        <taxon>Eukaryota</taxon>
        <taxon>Metazoa</taxon>
        <taxon>Chordata</taxon>
        <taxon>Craniata</taxon>
        <taxon>Vertebrata</taxon>
        <taxon>Euteleostomi</taxon>
        <taxon>Actinopterygii</taxon>
        <taxon>Neopterygii</taxon>
        <taxon>Teleostei</taxon>
        <taxon>Neoteleostei</taxon>
        <taxon>Acanthomorphata</taxon>
        <taxon>Carangaria</taxon>
        <taxon>Pleuronectiformes</taxon>
        <taxon>Pleuronectoidei</taxon>
        <taxon>Pleuronectidae</taxon>
        <taxon>Pleuronectes</taxon>
    </lineage>
</organism>
<feature type="region of interest" description="Disordered" evidence="1">
    <location>
        <begin position="219"/>
        <end position="309"/>
    </location>
</feature>
<evidence type="ECO:0000256" key="1">
    <source>
        <dbReference type="SAM" id="MobiDB-lite"/>
    </source>
</evidence>
<evidence type="ECO:0000313" key="3">
    <source>
        <dbReference type="Proteomes" id="UP001153269"/>
    </source>
</evidence>
<feature type="compositionally biased region" description="Gly residues" evidence="1">
    <location>
        <begin position="131"/>
        <end position="149"/>
    </location>
</feature>
<feature type="region of interest" description="Disordered" evidence="1">
    <location>
        <begin position="69"/>
        <end position="197"/>
    </location>
</feature>
<protein>
    <submittedName>
        <fullName evidence="2">Uncharacterized protein</fullName>
    </submittedName>
</protein>
<dbReference type="Proteomes" id="UP001153269">
    <property type="component" value="Unassembled WGS sequence"/>
</dbReference>